<reference evidence="3 4" key="1">
    <citation type="submission" date="2022-09" db="EMBL/GenBank/DDBJ databases">
        <title>Enrichment on poylsaccharides allowed isolation of novel metabolic and taxonomic groups of Haloarchaea.</title>
        <authorList>
            <person name="Sorokin D.Y."/>
            <person name="Elcheninov A.G."/>
            <person name="Khizhniak T.V."/>
            <person name="Kolganova T.V."/>
            <person name="Kublanov I.V."/>
        </authorList>
    </citation>
    <scope>NUCLEOTIDE SEQUENCE [LARGE SCALE GENOMIC DNA]</scope>
    <source>
        <strain evidence="3 4">AArc-m2/3/4</strain>
    </source>
</reference>
<evidence type="ECO:0000256" key="1">
    <source>
        <dbReference type="SAM" id="MobiDB-lite"/>
    </source>
</evidence>
<dbReference type="RefSeq" id="WP_338009522.1">
    <property type="nucleotide sequence ID" value="NZ_JAOPKB010000033.1"/>
</dbReference>
<sequence>MFTNTAHNQTSGSVRIRTDGGNEWRYDAIEKAANFYDCNRSNAVAFACEDVNQLIITALRGLERDDLTRKQRREIAETLSTRAVTFDLEMSVSVTRKGAHSNPMGNQTSIRVNMQER</sequence>
<evidence type="ECO:0000259" key="2">
    <source>
        <dbReference type="Pfam" id="PF24743"/>
    </source>
</evidence>
<accession>A0ABT2QM88</accession>
<feature type="compositionally biased region" description="Polar residues" evidence="1">
    <location>
        <begin position="103"/>
        <end position="117"/>
    </location>
</feature>
<proteinExistence type="predicted"/>
<comment type="caution">
    <text evidence="3">The sequence shown here is derived from an EMBL/GenBank/DDBJ whole genome shotgun (WGS) entry which is preliminary data.</text>
</comment>
<dbReference type="Pfam" id="PF24743">
    <property type="entry name" value="DUF7692"/>
    <property type="match status" value="1"/>
</dbReference>
<protein>
    <recommendedName>
        <fullName evidence="2">DUF7692 domain-containing protein</fullName>
    </recommendedName>
</protein>
<dbReference type="EMBL" id="JAOPKB010000033">
    <property type="protein sequence ID" value="MCU4975994.1"/>
    <property type="molecule type" value="Genomic_DNA"/>
</dbReference>
<keyword evidence="4" id="KW-1185">Reference proteome</keyword>
<feature type="domain" description="DUF7692" evidence="2">
    <location>
        <begin position="14"/>
        <end position="68"/>
    </location>
</feature>
<dbReference type="Proteomes" id="UP001320972">
    <property type="component" value="Unassembled WGS sequence"/>
</dbReference>
<gene>
    <name evidence="3" type="ORF">OB955_25305</name>
</gene>
<evidence type="ECO:0000313" key="4">
    <source>
        <dbReference type="Proteomes" id="UP001320972"/>
    </source>
</evidence>
<dbReference type="InterPro" id="IPR056109">
    <property type="entry name" value="DUF7692"/>
</dbReference>
<organism evidence="3 4">
    <name type="scientific">Natronoglomus mannanivorans</name>
    <dbReference type="NCBI Taxonomy" id="2979990"/>
    <lineage>
        <taxon>Archaea</taxon>
        <taxon>Methanobacteriati</taxon>
        <taxon>Methanobacteriota</taxon>
        <taxon>Stenosarchaea group</taxon>
        <taxon>Halobacteria</taxon>
        <taxon>Halobacteriales</taxon>
        <taxon>Natrialbaceae</taxon>
        <taxon>Natronoglomus</taxon>
    </lineage>
</organism>
<feature type="region of interest" description="Disordered" evidence="1">
    <location>
        <begin position="95"/>
        <end position="117"/>
    </location>
</feature>
<evidence type="ECO:0000313" key="3">
    <source>
        <dbReference type="EMBL" id="MCU4975994.1"/>
    </source>
</evidence>
<name>A0ABT2QM88_9EURY</name>